<keyword evidence="1" id="KW-0812">Transmembrane</keyword>
<sequence>MLRLARWTMYVAIPAELLLTLVLLSGVPLPDSVLVVSGAAATAALLLTLTASGRVYAAARWARADRRTAARHTVREIVPAPARRVISFDVKGMQSLWLLCLRRRHGIPPDAVTVPYAREPMPVMFLWIFILTVDAVATEVVLRGIGAPPVLRRTLLVVDGYSILAAVAVAACWVTRPHVVTAHELRLRSGAFFDLRVPRHTVASVRLTRCFNEPSSIAVADDRLGVCMASQTNVVVELTEPVTYTRPLGRRGEARTIRFFTDTPEAAVAALRDGAEAGMPT</sequence>
<organism evidence="2 3">
    <name type="scientific">Embleya hyalina</name>
    <dbReference type="NCBI Taxonomy" id="516124"/>
    <lineage>
        <taxon>Bacteria</taxon>
        <taxon>Bacillati</taxon>
        <taxon>Actinomycetota</taxon>
        <taxon>Actinomycetes</taxon>
        <taxon>Kitasatosporales</taxon>
        <taxon>Streptomycetaceae</taxon>
        <taxon>Embleya</taxon>
    </lineage>
</organism>
<evidence type="ECO:0000256" key="1">
    <source>
        <dbReference type="SAM" id="Phobius"/>
    </source>
</evidence>
<gene>
    <name evidence="2" type="ORF">EHYA_00654</name>
</gene>
<dbReference type="EMBL" id="BIFH01000013">
    <property type="protein sequence ID" value="GCD93011.1"/>
    <property type="molecule type" value="Genomic_DNA"/>
</dbReference>
<dbReference type="Proteomes" id="UP000286931">
    <property type="component" value="Unassembled WGS sequence"/>
</dbReference>
<dbReference type="AlphaFoldDB" id="A0A401YEI4"/>
<reference evidence="2 3" key="1">
    <citation type="submission" date="2018-12" db="EMBL/GenBank/DDBJ databases">
        <title>Draft genome sequence of Embleya hyalina NBRC 13850T.</title>
        <authorList>
            <person name="Komaki H."/>
            <person name="Hosoyama A."/>
            <person name="Kimura A."/>
            <person name="Ichikawa N."/>
            <person name="Tamura T."/>
        </authorList>
    </citation>
    <scope>NUCLEOTIDE SEQUENCE [LARGE SCALE GENOMIC DNA]</scope>
    <source>
        <strain evidence="2 3">NBRC 13850</strain>
    </source>
</reference>
<evidence type="ECO:0000313" key="2">
    <source>
        <dbReference type="EMBL" id="GCD93011.1"/>
    </source>
</evidence>
<keyword evidence="1" id="KW-1133">Transmembrane helix</keyword>
<protein>
    <submittedName>
        <fullName evidence="2">Uncharacterized protein</fullName>
    </submittedName>
</protein>
<evidence type="ECO:0000313" key="3">
    <source>
        <dbReference type="Proteomes" id="UP000286931"/>
    </source>
</evidence>
<feature type="transmembrane region" description="Helical" evidence="1">
    <location>
        <begin position="123"/>
        <end position="142"/>
    </location>
</feature>
<keyword evidence="1" id="KW-0472">Membrane</keyword>
<feature type="transmembrane region" description="Helical" evidence="1">
    <location>
        <begin position="7"/>
        <end position="27"/>
    </location>
</feature>
<accession>A0A401YEI4</accession>
<dbReference type="RefSeq" id="WP_126635303.1">
    <property type="nucleotide sequence ID" value="NZ_BIFH01000013.1"/>
</dbReference>
<feature type="transmembrane region" description="Helical" evidence="1">
    <location>
        <begin position="154"/>
        <end position="174"/>
    </location>
</feature>
<dbReference type="OrthoDB" id="4337641at2"/>
<feature type="transmembrane region" description="Helical" evidence="1">
    <location>
        <begin position="33"/>
        <end position="57"/>
    </location>
</feature>
<proteinExistence type="predicted"/>
<comment type="caution">
    <text evidence="2">The sequence shown here is derived from an EMBL/GenBank/DDBJ whole genome shotgun (WGS) entry which is preliminary data.</text>
</comment>
<keyword evidence="3" id="KW-1185">Reference proteome</keyword>
<name>A0A401YEI4_9ACTN</name>